<dbReference type="Pfam" id="PF00805">
    <property type="entry name" value="Pentapeptide"/>
    <property type="match status" value="4"/>
</dbReference>
<gene>
    <name evidence="4" type="ORF">ACFLIM_42045</name>
</gene>
<sequence>MTDKRRRLPSQGTILLVAAVLLLAGLVWVLGPGARWVVDLDVDVTKLAEKDLATAADAVRGRALAIATGVVALAAVYYTARNAETARRTVELTQQTSTRTLELTEQGQVTDRYTKAIQQLSDVDNLHIRIGGIYALEHIARDSERDHRTVQEVLTAFVRGYVRDPEPPPPQVEEDGKSQDLRGTRFPEVRADVQAALTVIGRADMPDADLRRADLAGADLTGAILTGAKLGSADLGDSLLGGADLSNAFLGNAVLSSAYLVQANLASTILIAAELPRAHLVKANLTGTDLTGANLTSAELTSADLTEATLDQADLTGAKLEEADLSDAILTHAKLSRAELVDARLTRAKLTGADLTGADLFGADLAGADLFGADLTGANLSAANLTGVDLKYTKLERQEYESAASTEGAIPPARFVDDPPEEQAKSS</sequence>
<evidence type="ECO:0000313" key="4">
    <source>
        <dbReference type="EMBL" id="MFG1709779.1"/>
    </source>
</evidence>
<dbReference type="EMBL" id="JBICRM010000040">
    <property type="protein sequence ID" value="MFG1709779.1"/>
    <property type="molecule type" value="Genomic_DNA"/>
</dbReference>
<keyword evidence="3" id="KW-0812">Transmembrane</keyword>
<keyword evidence="3" id="KW-0472">Membrane</keyword>
<evidence type="ECO:0000256" key="1">
    <source>
        <dbReference type="ARBA" id="ARBA00022737"/>
    </source>
</evidence>
<proteinExistence type="predicted"/>
<dbReference type="PANTHER" id="PTHR47485">
    <property type="entry name" value="THYLAKOID LUMENAL 17.4 KDA PROTEIN, CHLOROPLASTIC"/>
    <property type="match status" value="1"/>
</dbReference>
<evidence type="ECO:0000256" key="3">
    <source>
        <dbReference type="SAM" id="Phobius"/>
    </source>
</evidence>
<name>A0ABW7AUP5_9ACTN</name>
<feature type="transmembrane region" description="Helical" evidence="3">
    <location>
        <begin position="63"/>
        <end position="80"/>
    </location>
</feature>
<dbReference type="RefSeq" id="WP_393174895.1">
    <property type="nucleotide sequence ID" value="NZ_JBICRM010000040.1"/>
</dbReference>
<organism evidence="4 5">
    <name type="scientific">Nonomuraea marmarensis</name>
    <dbReference type="NCBI Taxonomy" id="3351344"/>
    <lineage>
        <taxon>Bacteria</taxon>
        <taxon>Bacillati</taxon>
        <taxon>Actinomycetota</taxon>
        <taxon>Actinomycetes</taxon>
        <taxon>Streptosporangiales</taxon>
        <taxon>Streptosporangiaceae</taxon>
        <taxon>Nonomuraea</taxon>
    </lineage>
</organism>
<reference evidence="4 5" key="1">
    <citation type="submission" date="2024-10" db="EMBL/GenBank/DDBJ databases">
        <authorList>
            <person name="Topkara A.R."/>
            <person name="Saygin H."/>
        </authorList>
    </citation>
    <scope>NUCLEOTIDE SEQUENCE [LARGE SCALE GENOMIC DNA]</scope>
    <source>
        <strain evidence="4 5">M3C6</strain>
    </source>
</reference>
<dbReference type="SUPFAM" id="SSF141571">
    <property type="entry name" value="Pentapeptide repeat-like"/>
    <property type="match status" value="2"/>
</dbReference>
<evidence type="ECO:0000256" key="2">
    <source>
        <dbReference type="SAM" id="MobiDB-lite"/>
    </source>
</evidence>
<dbReference type="Proteomes" id="UP001603978">
    <property type="component" value="Unassembled WGS sequence"/>
</dbReference>
<protein>
    <submittedName>
        <fullName evidence="4">Pentapeptide repeat-containing protein</fullName>
    </submittedName>
</protein>
<dbReference type="InterPro" id="IPR001646">
    <property type="entry name" value="5peptide_repeat"/>
</dbReference>
<dbReference type="PANTHER" id="PTHR47485:SF1">
    <property type="entry name" value="THYLAKOID LUMENAL 17.4 KDA PROTEIN, CHLOROPLASTIC"/>
    <property type="match status" value="1"/>
</dbReference>
<feature type="region of interest" description="Disordered" evidence="2">
    <location>
        <begin position="401"/>
        <end position="427"/>
    </location>
</feature>
<feature type="region of interest" description="Disordered" evidence="2">
    <location>
        <begin position="161"/>
        <end position="181"/>
    </location>
</feature>
<dbReference type="Gene3D" id="2.160.20.80">
    <property type="entry name" value="E3 ubiquitin-protein ligase SopA"/>
    <property type="match status" value="2"/>
</dbReference>
<keyword evidence="1" id="KW-0677">Repeat</keyword>
<keyword evidence="3" id="KW-1133">Transmembrane helix</keyword>
<comment type="caution">
    <text evidence="4">The sequence shown here is derived from an EMBL/GenBank/DDBJ whole genome shotgun (WGS) entry which is preliminary data.</text>
</comment>
<keyword evidence="5" id="KW-1185">Reference proteome</keyword>
<feature type="transmembrane region" description="Helical" evidence="3">
    <location>
        <begin position="12"/>
        <end position="31"/>
    </location>
</feature>
<evidence type="ECO:0000313" key="5">
    <source>
        <dbReference type="Proteomes" id="UP001603978"/>
    </source>
</evidence>
<accession>A0ABW7AUP5</accession>